<dbReference type="PANTHER" id="PTHR34052:SF1">
    <property type="entry name" value="OS06G0216700 PROTEIN"/>
    <property type="match status" value="1"/>
</dbReference>
<dbReference type="PANTHER" id="PTHR34052">
    <property type="entry name" value="GLYCINE-RICH PROTEIN-LIKE"/>
    <property type="match status" value="1"/>
</dbReference>
<evidence type="ECO:0000313" key="4">
    <source>
        <dbReference type="Proteomes" id="UP001632038"/>
    </source>
</evidence>
<proteinExistence type="predicted"/>
<dbReference type="EMBL" id="JAVIJP010000013">
    <property type="protein sequence ID" value="KAL3645549.1"/>
    <property type="molecule type" value="Genomic_DNA"/>
</dbReference>
<feature type="signal peptide" evidence="1">
    <location>
        <begin position="1"/>
        <end position="25"/>
    </location>
</feature>
<evidence type="ECO:0000259" key="2">
    <source>
        <dbReference type="PROSITE" id="PS51485"/>
    </source>
</evidence>
<evidence type="ECO:0000313" key="3">
    <source>
        <dbReference type="EMBL" id="KAL3645549.1"/>
    </source>
</evidence>
<feature type="domain" description="Phytocyanin" evidence="2">
    <location>
        <begin position="62"/>
        <end position="184"/>
    </location>
</feature>
<evidence type="ECO:0000256" key="1">
    <source>
        <dbReference type="SAM" id="SignalP"/>
    </source>
</evidence>
<keyword evidence="1" id="KW-0732">Signal</keyword>
<dbReference type="SUPFAM" id="SSF49503">
    <property type="entry name" value="Cupredoxins"/>
    <property type="match status" value="1"/>
</dbReference>
<dbReference type="InterPro" id="IPR003245">
    <property type="entry name" value="Phytocyanin_dom"/>
</dbReference>
<name>A0ABD3DXH8_9LAMI</name>
<organism evidence="3 4">
    <name type="scientific">Castilleja foliolosa</name>
    <dbReference type="NCBI Taxonomy" id="1961234"/>
    <lineage>
        <taxon>Eukaryota</taxon>
        <taxon>Viridiplantae</taxon>
        <taxon>Streptophyta</taxon>
        <taxon>Embryophyta</taxon>
        <taxon>Tracheophyta</taxon>
        <taxon>Spermatophyta</taxon>
        <taxon>Magnoliopsida</taxon>
        <taxon>eudicotyledons</taxon>
        <taxon>Gunneridae</taxon>
        <taxon>Pentapetalae</taxon>
        <taxon>asterids</taxon>
        <taxon>lamiids</taxon>
        <taxon>Lamiales</taxon>
        <taxon>Orobanchaceae</taxon>
        <taxon>Pedicularideae</taxon>
        <taxon>Castillejinae</taxon>
        <taxon>Castilleja</taxon>
    </lineage>
</organism>
<dbReference type="AlphaFoldDB" id="A0ABD3DXH8"/>
<accession>A0ABD3DXH8</accession>
<dbReference type="Proteomes" id="UP001632038">
    <property type="component" value="Unassembled WGS sequence"/>
</dbReference>
<feature type="chain" id="PRO_5044833678" description="Phytocyanin domain-containing protein" evidence="1">
    <location>
        <begin position="26"/>
        <end position="189"/>
    </location>
</feature>
<sequence>MAVKFAAVALFLVLTITSILGIAMANKNCTTGGGGAPTWNHTSGGRVWDFWPKLNATTHSSKTITVGGLENNWRYGFNYSDWANNHGPFYFNDTLVFKYDAPNETQPFQHSVYLFKDLRSYQNCDLKRATKIADVKDGEGEGFKFVLTWKMKWPQQPWYYFACGEHDGAHCNDGGMKFAVLPISHPLIF</sequence>
<comment type="caution">
    <text evidence="3">The sequence shown here is derived from an EMBL/GenBank/DDBJ whole genome shotgun (WGS) entry which is preliminary data.</text>
</comment>
<gene>
    <name evidence="3" type="ORF">CASFOL_010729</name>
</gene>
<keyword evidence="4" id="KW-1185">Reference proteome</keyword>
<reference evidence="4" key="1">
    <citation type="journal article" date="2024" name="IScience">
        <title>Strigolactones Initiate the Formation of Haustorium-like Structures in Castilleja.</title>
        <authorList>
            <person name="Buerger M."/>
            <person name="Peterson D."/>
            <person name="Chory J."/>
        </authorList>
    </citation>
    <scope>NUCLEOTIDE SEQUENCE [LARGE SCALE GENOMIC DNA]</scope>
</reference>
<dbReference type="Gene3D" id="2.60.40.420">
    <property type="entry name" value="Cupredoxins - blue copper proteins"/>
    <property type="match status" value="1"/>
</dbReference>
<dbReference type="InterPro" id="IPR008972">
    <property type="entry name" value="Cupredoxin"/>
</dbReference>
<dbReference type="PROSITE" id="PS51485">
    <property type="entry name" value="PHYTOCYANIN"/>
    <property type="match status" value="1"/>
</dbReference>
<protein>
    <recommendedName>
        <fullName evidence="2">Phytocyanin domain-containing protein</fullName>
    </recommendedName>
</protein>